<comment type="catalytic activity">
    <reaction evidence="1">
        <text>ATP + protein L-histidine = ADP + protein N-phospho-L-histidine.</text>
        <dbReference type="EC" id="2.7.13.3"/>
    </reaction>
</comment>
<feature type="domain" description="HAMP" evidence="16">
    <location>
        <begin position="168"/>
        <end position="196"/>
    </location>
</feature>
<keyword evidence="11 14" id="KW-1133">Transmembrane helix</keyword>
<evidence type="ECO:0000259" key="15">
    <source>
        <dbReference type="PROSITE" id="PS50109"/>
    </source>
</evidence>
<dbReference type="Proteomes" id="UP000679950">
    <property type="component" value="Unassembled WGS sequence"/>
</dbReference>
<evidence type="ECO:0000256" key="4">
    <source>
        <dbReference type="ARBA" id="ARBA00022475"/>
    </source>
</evidence>
<comment type="caution">
    <text evidence="17">The sequence shown here is derived from an EMBL/GenBank/DDBJ whole genome shotgun (WGS) entry which is preliminary data.</text>
</comment>
<evidence type="ECO:0000313" key="18">
    <source>
        <dbReference type="Proteomes" id="UP000679950"/>
    </source>
</evidence>
<dbReference type="Pfam" id="PF00512">
    <property type="entry name" value="HisKA"/>
    <property type="match status" value="1"/>
</dbReference>
<evidence type="ECO:0000256" key="13">
    <source>
        <dbReference type="ARBA" id="ARBA00023136"/>
    </source>
</evidence>
<dbReference type="PANTHER" id="PTHR45528:SF9">
    <property type="entry name" value="SENSOR HISTIDINE KINASE YBDK"/>
    <property type="match status" value="1"/>
</dbReference>
<dbReference type="SMART" id="SM00304">
    <property type="entry name" value="HAMP"/>
    <property type="match status" value="1"/>
</dbReference>
<evidence type="ECO:0000256" key="2">
    <source>
        <dbReference type="ARBA" id="ARBA00004651"/>
    </source>
</evidence>
<reference evidence="17 18" key="1">
    <citation type="submission" date="2021-03" db="EMBL/GenBank/DDBJ databases">
        <title>Antimicrobial resistance genes in bacteria isolated from Japanese honey, and their potential for conferring macrolide and lincosamide resistance in the American foulbrood pathogen Paenibacillus larvae.</title>
        <authorList>
            <person name="Okamoto M."/>
            <person name="Kumagai M."/>
            <person name="Kanamori H."/>
            <person name="Takamatsu D."/>
        </authorList>
    </citation>
    <scope>NUCLEOTIDE SEQUENCE [LARGE SCALE GENOMIC DNA]</scope>
    <source>
        <strain evidence="17 18">J8TS2</strain>
    </source>
</reference>
<keyword evidence="9" id="KW-0418">Kinase</keyword>
<accession>A0ABQ4KGP6</accession>
<dbReference type="EC" id="2.7.13.3" evidence="3"/>
<protein>
    <recommendedName>
        <fullName evidence="3">histidine kinase</fullName>
        <ecNumber evidence="3">2.7.13.3</ecNumber>
    </recommendedName>
</protein>
<dbReference type="InterPro" id="IPR003660">
    <property type="entry name" value="HAMP_dom"/>
</dbReference>
<keyword evidence="8" id="KW-0547">Nucleotide-binding</keyword>
<evidence type="ECO:0000256" key="12">
    <source>
        <dbReference type="ARBA" id="ARBA00023012"/>
    </source>
</evidence>
<evidence type="ECO:0000256" key="7">
    <source>
        <dbReference type="ARBA" id="ARBA00022692"/>
    </source>
</evidence>
<dbReference type="RefSeq" id="WP_212965965.1">
    <property type="nucleotide sequence ID" value="NZ_BORB01000010.1"/>
</dbReference>
<evidence type="ECO:0000313" key="17">
    <source>
        <dbReference type="EMBL" id="GIN57141.1"/>
    </source>
</evidence>
<evidence type="ECO:0000256" key="6">
    <source>
        <dbReference type="ARBA" id="ARBA00022679"/>
    </source>
</evidence>
<dbReference type="Pfam" id="PF02518">
    <property type="entry name" value="HATPase_c"/>
    <property type="match status" value="1"/>
</dbReference>
<evidence type="ECO:0000259" key="16">
    <source>
        <dbReference type="PROSITE" id="PS50885"/>
    </source>
</evidence>
<dbReference type="PROSITE" id="PS50885">
    <property type="entry name" value="HAMP"/>
    <property type="match status" value="1"/>
</dbReference>
<dbReference type="Pfam" id="PF00672">
    <property type="entry name" value="HAMP"/>
    <property type="match status" value="1"/>
</dbReference>
<keyword evidence="18" id="KW-1185">Reference proteome</keyword>
<keyword evidence="7 14" id="KW-0812">Transmembrane</keyword>
<evidence type="ECO:0000256" key="9">
    <source>
        <dbReference type="ARBA" id="ARBA00022777"/>
    </source>
</evidence>
<dbReference type="InterPro" id="IPR036097">
    <property type="entry name" value="HisK_dim/P_sf"/>
</dbReference>
<dbReference type="InterPro" id="IPR050398">
    <property type="entry name" value="HssS/ArlS-like"/>
</dbReference>
<evidence type="ECO:0000256" key="1">
    <source>
        <dbReference type="ARBA" id="ARBA00000085"/>
    </source>
</evidence>
<keyword evidence="12" id="KW-0902">Two-component regulatory system</keyword>
<proteinExistence type="predicted"/>
<evidence type="ECO:0000256" key="8">
    <source>
        <dbReference type="ARBA" id="ARBA00022741"/>
    </source>
</evidence>
<keyword evidence="13 14" id="KW-0472">Membrane</keyword>
<dbReference type="SMART" id="SM00387">
    <property type="entry name" value="HATPase_c"/>
    <property type="match status" value="1"/>
</dbReference>
<gene>
    <name evidence="17" type="ORF">J8TS2_14600</name>
</gene>
<dbReference type="InterPro" id="IPR036890">
    <property type="entry name" value="HATPase_C_sf"/>
</dbReference>
<keyword evidence="5" id="KW-0597">Phosphoprotein</keyword>
<evidence type="ECO:0000256" key="14">
    <source>
        <dbReference type="SAM" id="Phobius"/>
    </source>
</evidence>
<feature type="domain" description="Histidine kinase" evidence="15">
    <location>
        <begin position="211"/>
        <end position="410"/>
    </location>
</feature>
<evidence type="ECO:0000256" key="5">
    <source>
        <dbReference type="ARBA" id="ARBA00022553"/>
    </source>
</evidence>
<dbReference type="SMART" id="SM00388">
    <property type="entry name" value="HisKA"/>
    <property type="match status" value="1"/>
</dbReference>
<dbReference type="InterPro" id="IPR003661">
    <property type="entry name" value="HisK_dim/P_dom"/>
</dbReference>
<dbReference type="SUPFAM" id="SSF47384">
    <property type="entry name" value="Homodimeric domain of signal transducing histidine kinase"/>
    <property type="match status" value="1"/>
</dbReference>
<name>A0ABQ4KGP6_9BACI</name>
<keyword evidence="4" id="KW-1003">Cell membrane</keyword>
<comment type="subcellular location">
    <subcellularLocation>
        <location evidence="2">Cell membrane</location>
        <topology evidence="2">Multi-pass membrane protein</topology>
    </subcellularLocation>
</comment>
<keyword evidence="6" id="KW-0808">Transferase</keyword>
<evidence type="ECO:0000256" key="10">
    <source>
        <dbReference type="ARBA" id="ARBA00022840"/>
    </source>
</evidence>
<keyword evidence="10" id="KW-0067">ATP-binding</keyword>
<dbReference type="Gene3D" id="6.10.340.10">
    <property type="match status" value="1"/>
</dbReference>
<dbReference type="SUPFAM" id="SSF55874">
    <property type="entry name" value="ATPase domain of HSP90 chaperone/DNA topoisomerase II/histidine kinase"/>
    <property type="match status" value="1"/>
</dbReference>
<dbReference type="Gene3D" id="3.30.565.10">
    <property type="entry name" value="Histidine kinase-like ATPase, C-terminal domain"/>
    <property type="match status" value="1"/>
</dbReference>
<dbReference type="PANTHER" id="PTHR45528">
    <property type="entry name" value="SENSOR HISTIDINE KINASE CPXA"/>
    <property type="match status" value="1"/>
</dbReference>
<dbReference type="CDD" id="cd00082">
    <property type="entry name" value="HisKA"/>
    <property type="match status" value="1"/>
</dbReference>
<dbReference type="PROSITE" id="PS50109">
    <property type="entry name" value="HIS_KIN"/>
    <property type="match status" value="1"/>
</dbReference>
<evidence type="ECO:0000256" key="3">
    <source>
        <dbReference type="ARBA" id="ARBA00012438"/>
    </source>
</evidence>
<sequence length="416" mass="48448">MNKLNGEDLEKKWHYETGKLAPLDEGDVKKKLTKFQEKYPTSNVFWVDENGTLLFAYPEPVAVPKKWTSSDIVEFMKKSYDSDPFTTVAFLGDEKENGFVTFQIPRSEMDHTQEKLIDRYNYLYYGINIGLFFLFVFISWLFFSHIRKRLLRLGLAMEKEGIAGIPDKIKVKKRDEIGQLEQSFNRMIKRLGESQKQKDEEEELRKQLIASLSHDLRTPLTTLRGHLYTLKKEKLTDKGEESLQLMDRKITFLGQLIDNLLSYTLLTAGKYPYHPQKVDIIRSVRVIVASWYPTFEKKGFKIEIELPEDQHFEWYLDPSWLERVLDNLFQNILRHADSGKYIRIKSAKTEHGFQLMIEDRGPGMETSSNSKGLGIGMAIVTLMLQEMDLKLNVQSTDKGTRMTMTAAMDMKKQIPK</sequence>
<dbReference type="EMBL" id="BORB01000010">
    <property type="protein sequence ID" value="GIN57141.1"/>
    <property type="molecule type" value="Genomic_DNA"/>
</dbReference>
<dbReference type="InterPro" id="IPR003594">
    <property type="entry name" value="HATPase_dom"/>
</dbReference>
<evidence type="ECO:0000256" key="11">
    <source>
        <dbReference type="ARBA" id="ARBA00022989"/>
    </source>
</evidence>
<organism evidence="17 18">
    <name type="scientific">Lederbergia ruris</name>
    <dbReference type="NCBI Taxonomy" id="217495"/>
    <lineage>
        <taxon>Bacteria</taxon>
        <taxon>Bacillati</taxon>
        <taxon>Bacillota</taxon>
        <taxon>Bacilli</taxon>
        <taxon>Bacillales</taxon>
        <taxon>Bacillaceae</taxon>
        <taxon>Lederbergia</taxon>
    </lineage>
</organism>
<dbReference type="InterPro" id="IPR005467">
    <property type="entry name" value="His_kinase_dom"/>
</dbReference>
<dbReference type="Gene3D" id="1.10.287.130">
    <property type="match status" value="1"/>
</dbReference>
<dbReference type="CDD" id="cd06225">
    <property type="entry name" value="HAMP"/>
    <property type="match status" value="1"/>
</dbReference>
<feature type="transmembrane region" description="Helical" evidence="14">
    <location>
        <begin position="122"/>
        <end position="143"/>
    </location>
</feature>